<dbReference type="PIRSF" id="PIRSF000876">
    <property type="entry name" value="RR_chemtxs_CheB"/>
    <property type="match status" value="1"/>
</dbReference>
<keyword evidence="2 7" id="KW-0145">Chemotaxis</keyword>
<evidence type="ECO:0000256" key="2">
    <source>
        <dbReference type="ARBA" id="ARBA00022500"/>
    </source>
</evidence>
<dbReference type="SUPFAM" id="SSF52172">
    <property type="entry name" value="CheY-like"/>
    <property type="match status" value="1"/>
</dbReference>
<name>A0A1I4UGW6_9BURK</name>
<protein>
    <recommendedName>
        <fullName evidence="5">protein-glutamate methylesterase</fullName>
        <ecNumber evidence="5">3.1.1.61</ecNumber>
    </recommendedName>
</protein>
<dbReference type="CDD" id="cd17541">
    <property type="entry name" value="REC_CheB-like"/>
    <property type="match status" value="1"/>
</dbReference>
<dbReference type="Gene3D" id="3.40.50.180">
    <property type="entry name" value="Methylesterase CheB, C-terminal domain"/>
    <property type="match status" value="1"/>
</dbReference>
<dbReference type="Pfam" id="PF01339">
    <property type="entry name" value="CheB_methylest"/>
    <property type="match status" value="1"/>
</dbReference>
<dbReference type="STRING" id="758825.SAMN02982985_05647"/>
<dbReference type="SUPFAM" id="SSF52738">
    <property type="entry name" value="Methylesterase CheB, C-terminal domain"/>
    <property type="match status" value="1"/>
</dbReference>
<feature type="active site" evidence="7">
    <location>
        <position position="164"/>
    </location>
</feature>
<feature type="domain" description="CheB-type methylesterase" evidence="10">
    <location>
        <begin position="151"/>
        <end position="342"/>
    </location>
</feature>
<dbReference type="Proteomes" id="UP000199470">
    <property type="component" value="Unassembled WGS sequence"/>
</dbReference>
<dbReference type="InterPro" id="IPR000673">
    <property type="entry name" value="Sig_transdc_resp-reg_Me-estase"/>
</dbReference>
<dbReference type="GO" id="GO:0006935">
    <property type="term" value="P:chemotaxis"/>
    <property type="evidence" value="ECO:0007669"/>
    <property type="project" value="UniProtKB-UniRule"/>
</dbReference>
<sequence length="345" mass="36242">MRIAIANDVAMAAEALRRVVASTAEHQLLWIARSGLEAVRLCAEQRPDLILMDLNMPGLDGVEATRQIMRHSPCAILVVTGRPQDNVDQVFRALGAGALDVTATPVLQGQAGGAAELLAKIRTMDRLIRHSGGSQALGPRNGNGNGRHAGPAAAVNALVAIGASTGGPMAVARLLAAWTPPPGCAVVVVQHIDENFAEHFAKWLAEQLPMPVRAAAQGEELLAGGVLIAKSNDHLVLDQKLRLGYDAAPRDYAYRPSVDVFFHCVARHWRGEAVGVLLTGMGRDGADGLLALRRAGHTTIAQDQDSSAVYGMPRAAAELDAAQLILPLDKIGPTLRGTLGAAPAK</sequence>
<evidence type="ECO:0000256" key="5">
    <source>
        <dbReference type="ARBA" id="ARBA00039140"/>
    </source>
</evidence>
<evidence type="ECO:0000259" key="10">
    <source>
        <dbReference type="PROSITE" id="PS50122"/>
    </source>
</evidence>
<keyword evidence="12" id="KW-1185">Reference proteome</keyword>
<keyword evidence="1" id="KW-0963">Cytoplasm</keyword>
<keyword evidence="3 8" id="KW-0597">Phosphoprotein</keyword>
<dbReference type="Gene3D" id="3.40.50.2300">
    <property type="match status" value="1"/>
</dbReference>
<evidence type="ECO:0000256" key="4">
    <source>
        <dbReference type="ARBA" id="ARBA00022801"/>
    </source>
</evidence>
<organism evidence="11 12">
    <name type="scientific">Rugamonas rubra</name>
    <dbReference type="NCBI Taxonomy" id="758825"/>
    <lineage>
        <taxon>Bacteria</taxon>
        <taxon>Pseudomonadati</taxon>
        <taxon>Pseudomonadota</taxon>
        <taxon>Betaproteobacteria</taxon>
        <taxon>Burkholderiales</taxon>
        <taxon>Oxalobacteraceae</taxon>
        <taxon>Telluria group</taxon>
        <taxon>Rugamonas</taxon>
    </lineage>
</organism>
<dbReference type="OrthoDB" id="9793421at2"/>
<dbReference type="PANTHER" id="PTHR42872">
    <property type="entry name" value="PROTEIN-GLUTAMATE METHYLESTERASE/PROTEIN-GLUTAMINE GLUTAMINASE"/>
    <property type="match status" value="1"/>
</dbReference>
<dbReference type="InterPro" id="IPR008248">
    <property type="entry name" value="CheB-like"/>
</dbReference>
<dbReference type="RefSeq" id="WP_093391077.1">
    <property type="nucleotide sequence ID" value="NZ_FOTW01000042.1"/>
</dbReference>
<dbReference type="EC" id="3.1.1.61" evidence="5"/>
<dbReference type="GO" id="GO:0000156">
    <property type="term" value="F:phosphorelay response regulator activity"/>
    <property type="evidence" value="ECO:0007669"/>
    <property type="project" value="InterPro"/>
</dbReference>
<dbReference type="Pfam" id="PF00072">
    <property type="entry name" value="Response_reg"/>
    <property type="match status" value="1"/>
</dbReference>
<feature type="domain" description="Response regulatory" evidence="9">
    <location>
        <begin position="2"/>
        <end position="119"/>
    </location>
</feature>
<dbReference type="GO" id="GO:0008984">
    <property type="term" value="F:protein-glutamate methylesterase activity"/>
    <property type="evidence" value="ECO:0007669"/>
    <property type="project" value="UniProtKB-EC"/>
</dbReference>
<feature type="active site" evidence="7">
    <location>
        <position position="284"/>
    </location>
</feature>
<dbReference type="EMBL" id="FOTW01000042">
    <property type="protein sequence ID" value="SFM88081.1"/>
    <property type="molecule type" value="Genomic_DNA"/>
</dbReference>
<dbReference type="CDD" id="cd16432">
    <property type="entry name" value="CheB_Rec"/>
    <property type="match status" value="1"/>
</dbReference>
<dbReference type="InterPro" id="IPR035909">
    <property type="entry name" value="CheB_C"/>
</dbReference>
<reference evidence="11 12" key="1">
    <citation type="submission" date="2016-10" db="EMBL/GenBank/DDBJ databases">
        <authorList>
            <person name="de Groot N.N."/>
        </authorList>
    </citation>
    <scope>NUCLEOTIDE SEQUENCE [LARGE SCALE GENOMIC DNA]</scope>
    <source>
        <strain evidence="11 12">ATCC 43154</strain>
    </source>
</reference>
<proteinExistence type="predicted"/>
<dbReference type="SMART" id="SM00448">
    <property type="entry name" value="REC"/>
    <property type="match status" value="1"/>
</dbReference>
<evidence type="ECO:0000313" key="12">
    <source>
        <dbReference type="Proteomes" id="UP000199470"/>
    </source>
</evidence>
<dbReference type="AlphaFoldDB" id="A0A1I4UGW6"/>
<accession>A0A1I4UGW6</accession>
<keyword evidence="4 7" id="KW-0378">Hydrolase</keyword>
<evidence type="ECO:0000259" key="9">
    <source>
        <dbReference type="PROSITE" id="PS50110"/>
    </source>
</evidence>
<evidence type="ECO:0000256" key="1">
    <source>
        <dbReference type="ARBA" id="ARBA00022490"/>
    </source>
</evidence>
<feature type="active site" evidence="7">
    <location>
        <position position="191"/>
    </location>
</feature>
<dbReference type="InterPro" id="IPR011006">
    <property type="entry name" value="CheY-like_superfamily"/>
</dbReference>
<evidence type="ECO:0000256" key="7">
    <source>
        <dbReference type="PROSITE-ProRule" id="PRU00050"/>
    </source>
</evidence>
<gene>
    <name evidence="11" type="ORF">SAMN02982985_05647</name>
</gene>
<dbReference type="PROSITE" id="PS50122">
    <property type="entry name" value="CHEB"/>
    <property type="match status" value="1"/>
</dbReference>
<evidence type="ECO:0000313" key="11">
    <source>
        <dbReference type="EMBL" id="SFM88081.1"/>
    </source>
</evidence>
<evidence type="ECO:0000256" key="3">
    <source>
        <dbReference type="ARBA" id="ARBA00022553"/>
    </source>
</evidence>
<evidence type="ECO:0000256" key="6">
    <source>
        <dbReference type="ARBA" id="ARBA00048267"/>
    </source>
</evidence>
<dbReference type="PANTHER" id="PTHR42872:SF6">
    <property type="entry name" value="PROTEIN-GLUTAMATE METHYLESTERASE_PROTEIN-GLUTAMINE GLUTAMINASE"/>
    <property type="match status" value="1"/>
</dbReference>
<evidence type="ECO:0000256" key="8">
    <source>
        <dbReference type="PROSITE-ProRule" id="PRU00169"/>
    </source>
</evidence>
<comment type="catalytic activity">
    <reaction evidence="6">
        <text>[protein]-L-glutamate 5-O-methyl ester + H2O = L-glutamyl-[protein] + methanol + H(+)</text>
        <dbReference type="Rhea" id="RHEA:23236"/>
        <dbReference type="Rhea" id="RHEA-COMP:10208"/>
        <dbReference type="Rhea" id="RHEA-COMP:10311"/>
        <dbReference type="ChEBI" id="CHEBI:15377"/>
        <dbReference type="ChEBI" id="CHEBI:15378"/>
        <dbReference type="ChEBI" id="CHEBI:17790"/>
        <dbReference type="ChEBI" id="CHEBI:29973"/>
        <dbReference type="ChEBI" id="CHEBI:82795"/>
        <dbReference type="EC" id="3.1.1.61"/>
    </reaction>
</comment>
<dbReference type="GO" id="GO:0005737">
    <property type="term" value="C:cytoplasm"/>
    <property type="evidence" value="ECO:0007669"/>
    <property type="project" value="InterPro"/>
</dbReference>
<feature type="modified residue" description="4-aspartylphosphate" evidence="8">
    <location>
        <position position="53"/>
    </location>
</feature>
<dbReference type="NCBIfam" id="NF009206">
    <property type="entry name" value="PRK12555.1"/>
    <property type="match status" value="1"/>
</dbReference>
<dbReference type="PROSITE" id="PS50110">
    <property type="entry name" value="RESPONSE_REGULATORY"/>
    <property type="match status" value="1"/>
</dbReference>
<dbReference type="InterPro" id="IPR001789">
    <property type="entry name" value="Sig_transdc_resp-reg_receiver"/>
</dbReference>